<dbReference type="PIRSF" id="PIRSF000883">
    <property type="entry name" value="Pesterase_MJ0912"/>
    <property type="match status" value="1"/>
</dbReference>
<dbReference type="PANTHER" id="PTHR42850">
    <property type="entry name" value="METALLOPHOSPHOESTERASE"/>
    <property type="match status" value="1"/>
</dbReference>
<dbReference type="InterPro" id="IPR011152">
    <property type="entry name" value="Pesterase_MJ0912"/>
</dbReference>
<dbReference type="SUPFAM" id="SSF56300">
    <property type="entry name" value="Metallo-dependent phosphatases"/>
    <property type="match status" value="1"/>
</dbReference>
<keyword evidence="4" id="KW-1185">Reference proteome</keyword>
<proteinExistence type="inferred from homology"/>
<evidence type="ECO:0000256" key="1">
    <source>
        <dbReference type="ARBA" id="ARBA00008950"/>
    </source>
</evidence>
<evidence type="ECO:0000259" key="2">
    <source>
        <dbReference type="Pfam" id="PF12850"/>
    </source>
</evidence>
<comment type="similarity">
    <text evidence="1">Belongs to the metallophosphoesterase superfamily. YfcE family.</text>
</comment>
<gene>
    <name evidence="3" type="ORF">ACFQ4M_05910</name>
</gene>
<dbReference type="InterPro" id="IPR024654">
    <property type="entry name" value="Calcineurin-like_PHP_lpxH"/>
</dbReference>
<sequence length="234" mass="26190">MKVAILSDIHANIYALEAALADCEKEAIKHFIVAGDLVGYYYWPQPVVQRLMHDVRVTCIRGNHEDILAETLDSTNAADLYRQKYGSGYDVCRESLCDDELQWLLHLPTKAEIILGGAHFSVHHGSPEATDEYIYPDATAEVLARCHDSRDFTVLGHTHYPFVHYLEGRILLNPGSVGQPRDFGGQACYAVVDLANRALRFKRIPYDVSPVVAAAQARDPALGYLHKIMTRRAL</sequence>
<name>A0ABW3WD08_9RHOO</name>
<protein>
    <submittedName>
        <fullName evidence="3">Metallophosphoesterase family protein</fullName>
    </submittedName>
</protein>
<dbReference type="EMBL" id="JBHTMC010000010">
    <property type="protein sequence ID" value="MFD1263113.1"/>
    <property type="molecule type" value="Genomic_DNA"/>
</dbReference>
<comment type="caution">
    <text evidence="3">The sequence shown here is derived from an EMBL/GenBank/DDBJ whole genome shotgun (WGS) entry which is preliminary data.</text>
</comment>
<organism evidence="3 4">
    <name type="scientific">Thauera mechernichensis</name>
    <dbReference type="NCBI Taxonomy" id="82788"/>
    <lineage>
        <taxon>Bacteria</taxon>
        <taxon>Pseudomonadati</taxon>
        <taxon>Pseudomonadota</taxon>
        <taxon>Betaproteobacteria</taxon>
        <taxon>Rhodocyclales</taxon>
        <taxon>Zoogloeaceae</taxon>
        <taxon>Thauera</taxon>
    </lineage>
</organism>
<evidence type="ECO:0000313" key="3">
    <source>
        <dbReference type="EMBL" id="MFD1263113.1"/>
    </source>
</evidence>
<dbReference type="InterPro" id="IPR029052">
    <property type="entry name" value="Metallo-depent_PP-like"/>
</dbReference>
<dbReference type="Gene3D" id="3.60.21.10">
    <property type="match status" value="1"/>
</dbReference>
<feature type="domain" description="Calcineurin-like phosphoesterase" evidence="2">
    <location>
        <begin position="1"/>
        <end position="196"/>
    </location>
</feature>
<dbReference type="RefSeq" id="WP_277834036.1">
    <property type="nucleotide sequence ID" value="NZ_JARQZE010000010.1"/>
</dbReference>
<dbReference type="PANTHER" id="PTHR42850:SF2">
    <property type="entry name" value="BLL5683 PROTEIN"/>
    <property type="match status" value="1"/>
</dbReference>
<dbReference type="InterPro" id="IPR050126">
    <property type="entry name" value="Ap4A_hydrolase"/>
</dbReference>
<accession>A0ABW3WD08</accession>
<dbReference type="Pfam" id="PF12850">
    <property type="entry name" value="Metallophos_2"/>
    <property type="match status" value="1"/>
</dbReference>
<dbReference type="Proteomes" id="UP001597158">
    <property type="component" value="Unassembled WGS sequence"/>
</dbReference>
<reference evidence="4" key="1">
    <citation type="journal article" date="2019" name="Int. J. Syst. Evol. Microbiol.">
        <title>The Global Catalogue of Microorganisms (GCM) 10K type strain sequencing project: providing services to taxonomists for standard genome sequencing and annotation.</title>
        <authorList>
            <consortium name="The Broad Institute Genomics Platform"/>
            <consortium name="The Broad Institute Genome Sequencing Center for Infectious Disease"/>
            <person name="Wu L."/>
            <person name="Ma J."/>
        </authorList>
    </citation>
    <scope>NUCLEOTIDE SEQUENCE [LARGE SCALE GENOMIC DNA]</scope>
    <source>
        <strain evidence="4">CCUG 48884</strain>
    </source>
</reference>
<evidence type="ECO:0000313" key="4">
    <source>
        <dbReference type="Proteomes" id="UP001597158"/>
    </source>
</evidence>